<dbReference type="EMBL" id="JBGMDY010000010">
    <property type="protein sequence ID" value="KAL2319220.1"/>
    <property type="molecule type" value="Genomic_DNA"/>
</dbReference>
<sequence>MEEEGDVPTVVTLAWMLSNIPMSRGGPTSLVIYDIHALQVVCTKVREGDKR</sequence>
<proteinExistence type="predicted"/>
<comment type="caution">
    <text evidence="1">The sequence shown here is derived from an EMBL/GenBank/DDBJ whole genome shotgun (WGS) entry which is preliminary data.</text>
</comment>
<gene>
    <name evidence="1" type="ORF">Fmac_028189</name>
</gene>
<protein>
    <submittedName>
        <fullName evidence="1">Uncharacterized protein</fullName>
    </submittedName>
</protein>
<organism evidence="1 2">
    <name type="scientific">Flemingia macrophylla</name>
    <dbReference type="NCBI Taxonomy" id="520843"/>
    <lineage>
        <taxon>Eukaryota</taxon>
        <taxon>Viridiplantae</taxon>
        <taxon>Streptophyta</taxon>
        <taxon>Embryophyta</taxon>
        <taxon>Tracheophyta</taxon>
        <taxon>Spermatophyta</taxon>
        <taxon>Magnoliopsida</taxon>
        <taxon>eudicotyledons</taxon>
        <taxon>Gunneridae</taxon>
        <taxon>Pentapetalae</taxon>
        <taxon>rosids</taxon>
        <taxon>fabids</taxon>
        <taxon>Fabales</taxon>
        <taxon>Fabaceae</taxon>
        <taxon>Papilionoideae</taxon>
        <taxon>50 kb inversion clade</taxon>
        <taxon>NPAAA clade</taxon>
        <taxon>indigoferoid/millettioid clade</taxon>
        <taxon>Phaseoleae</taxon>
        <taxon>Flemingia</taxon>
    </lineage>
</organism>
<keyword evidence="2" id="KW-1185">Reference proteome</keyword>
<dbReference type="Proteomes" id="UP001603857">
    <property type="component" value="Unassembled WGS sequence"/>
</dbReference>
<evidence type="ECO:0000313" key="2">
    <source>
        <dbReference type="Proteomes" id="UP001603857"/>
    </source>
</evidence>
<name>A0ABD1L888_9FABA</name>
<accession>A0ABD1L888</accession>
<evidence type="ECO:0000313" key="1">
    <source>
        <dbReference type="EMBL" id="KAL2319220.1"/>
    </source>
</evidence>
<reference evidence="1 2" key="1">
    <citation type="submission" date="2024-08" db="EMBL/GenBank/DDBJ databases">
        <title>Insights into the chromosomal genome structure of Flemingia macrophylla.</title>
        <authorList>
            <person name="Ding Y."/>
            <person name="Zhao Y."/>
            <person name="Bi W."/>
            <person name="Wu M."/>
            <person name="Zhao G."/>
            <person name="Gong Y."/>
            <person name="Li W."/>
            <person name="Zhang P."/>
        </authorList>
    </citation>
    <scope>NUCLEOTIDE SEQUENCE [LARGE SCALE GENOMIC DNA]</scope>
    <source>
        <strain evidence="1">DYQJB</strain>
        <tissue evidence="1">Leaf</tissue>
    </source>
</reference>
<dbReference type="AlphaFoldDB" id="A0ABD1L888"/>